<dbReference type="EMBL" id="JBHTAC010000024">
    <property type="protein sequence ID" value="MFC7245230.1"/>
    <property type="molecule type" value="Genomic_DNA"/>
</dbReference>
<feature type="region of interest" description="Disordered" evidence="1">
    <location>
        <begin position="31"/>
        <end position="73"/>
    </location>
</feature>
<gene>
    <name evidence="3" type="ORF">ACFQO7_22365</name>
</gene>
<evidence type="ECO:0000313" key="4">
    <source>
        <dbReference type="Proteomes" id="UP001596392"/>
    </source>
</evidence>
<evidence type="ECO:0000256" key="1">
    <source>
        <dbReference type="SAM" id="MobiDB-lite"/>
    </source>
</evidence>
<evidence type="ECO:0000259" key="2">
    <source>
        <dbReference type="Pfam" id="PF11867"/>
    </source>
</evidence>
<name>A0ABW2H1Y0_9ACTN</name>
<keyword evidence="3" id="KW-0540">Nuclease</keyword>
<accession>A0ABW2H1Y0</accession>
<dbReference type="Proteomes" id="UP001596392">
    <property type="component" value="Unassembled WGS sequence"/>
</dbReference>
<keyword evidence="3" id="KW-0378">Hydrolase</keyword>
<comment type="caution">
    <text evidence="3">The sequence shown here is derived from an EMBL/GenBank/DDBJ whole genome shotgun (WGS) entry which is preliminary data.</text>
</comment>
<dbReference type="GO" id="GO:0004519">
    <property type="term" value="F:endonuclease activity"/>
    <property type="evidence" value="ECO:0007669"/>
    <property type="project" value="UniProtKB-KW"/>
</dbReference>
<feature type="domain" description="Type I restriction enzyme HindI endonuclease subunit-like C-terminal" evidence="2">
    <location>
        <begin position="1"/>
        <end position="41"/>
    </location>
</feature>
<dbReference type="Pfam" id="PF11867">
    <property type="entry name" value="T1RH-like_C"/>
    <property type="match status" value="1"/>
</dbReference>
<dbReference type="InterPro" id="IPR021810">
    <property type="entry name" value="T1RH-like_C"/>
</dbReference>
<dbReference type="RefSeq" id="WP_376808250.1">
    <property type="nucleotide sequence ID" value="NZ_JBHTAC010000024.1"/>
</dbReference>
<keyword evidence="3" id="KW-0255">Endonuclease</keyword>
<sequence length="88" mass="9549">MELAIRQLAASAIAVEDVLDIYEAAGIQRPGLSHLDQSSSQTARAPAPEPGHRGALPRLRRDRRAGTGDPSRRCLLGHLPRLRFQMGA</sequence>
<reference evidence="4" key="1">
    <citation type="journal article" date="2019" name="Int. J. Syst. Evol. Microbiol.">
        <title>The Global Catalogue of Microorganisms (GCM) 10K type strain sequencing project: providing services to taxonomists for standard genome sequencing and annotation.</title>
        <authorList>
            <consortium name="The Broad Institute Genomics Platform"/>
            <consortium name="The Broad Institute Genome Sequencing Center for Infectious Disease"/>
            <person name="Wu L."/>
            <person name="Ma J."/>
        </authorList>
    </citation>
    <scope>NUCLEOTIDE SEQUENCE [LARGE SCALE GENOMIC DNA]</scope>
    <source>
        <strain evidence="4">CGMCC 1.9106</strain>
    </source>
</reference>
<evidence type="ECO:0000313" key="3">
    <source>
        <dbReference type="EMBL" id="MFC7245230.1"/>
    </source>
</evidence>
<protein>
    <submittedName>
        <fullName evidence="3">Type I restriction enzyme endonuclease domain-containing protein</fullName>
    </submittedName>
</protein>
<keyword evidence="4" id="KW-1185">Reference proteome</keyword>
<organism evidence="3 4">
    <name type="scientific">Catellatospora aurea</name>
    <dbReference type="NCBI Taxonomy" id="1337874"/>
    <lineage>
        <taxon>Bacteria</taxon>
        <taxon>Bacillati</taxon>
        <taxon>Actinomycetota</taxon>
        <taxon>Actinomycetes</taxon>
        <taxon>Micromonosporales</taxon>
        <taxon>Micromonosporaceae</taxon>
        <taxon>Catellatospora</taxon>
    </lineage>
</organism>
<proteinExistence type="predicted"/>